<sequence>MGNQLKFGDPSPLHVLITHFMDRCWLAIEHDRVTDPGKDEIAELLEVSVEGTDMPAEAIVDQRKRDDFPLIAATRDGVVLDA</sequence>
<reference evidence="1 2" key="1">
    <citation type="submission" date="2014-11" db="EMBL/GenBank/DDBJ databases">
        <title>Genome sequence of Pseudomonas tuomuerensis JCM 14085.</title>
        <authorList>
            <person name="Shin S.-K."/>
            <person name="Yi H."/>
        </authorList>
    </citation>
    <scope>NUCLEOTIDE SEQUENCE [LARGE SCALE GENOMIC DNA]</scope>
    <source>
        <strain evidence="1 2">JCM 14085</strain>
    </source>
</reference>
<proteinExistence type="predicted"/>
<evidence type="ECO:0000313" key="1">
    <source>
        <dbReference type="EMBL" id="KHO64307.1"/>
    </source>
</evidence>
<dbReference type="Proteomes" id="UP000030980">
    <property type="component" value="Unassembled WGS sequence"/>
</dbReference>
<gene>
    <name evidence="1" type="ORF">PT85_13905</name>
</gene>
<dbReference type="EMBL" id="JTAK01000005">
    <property type="protein sequence ID" value="KHO64307.1"/>
    <property type="molecule type" value="Genomic_DNA"/>
</dbReference>
<name>A0A0B3BY55_9PSED</name>
<accession>A0A0B3BY55</accession>
<dbReference type="AlphaFoldDB" id="A0A0B3BY55"/>
<evidence type="ECO:0000313" key="2">
    <source>
        <dbReference type="Proteomes" id="UP000030980"/>
    </source>
</evidence>
<protein>
    <submittedName>
        <fullName evidence="1">Uncharacterized protein</fullName>
    </submittedName>
</protein>
<keyword evidence="2" id="KW-1185">Reference proteome</keyword>
<organism evidence="1 2">
    <name type="scientific">Pseudomonas flexibilis</name>
    <dbReference type="NCBI Taxonomy" id="706570"/>
    <lineage>
        <taxon>Bacteria</taxon>
        <taxon>Pseudomonadati</taxon>
        <taxon>Pseudomonadota</taxon>
        <taxon>Gammaproteobacteria</taxon>
        <taxon>Pseudomonadales</taxon>
        <taxon>Pseudomonadaceae</taxon>
        <taxon>Pseudomonas</taxon>
    </lineage>
</organism>
<comment type="caution">
    <text evidence="1">The sequence shown here is derived from an EMBL/GenBank/DDBJ whole genome shotgun (WGS) entry which is preliminary data.</text>
</comment>